<dbReference type="EMBL" id="HACG01009374">
    <property type="protein sequence ID" value="CEK56239.1"/>
    <property type="molecule type" value="Transcribed_RNA"/>
</dbReference>
<name>A0A0B6YJ96_9EUPU</name>
<dbReference type="AlphaFoldDB" id="A0A0B6YJ96"/>
<accession>A0A0B6YJ96</accession>
<gene>
    <name evidence="1" type="primary">ORF27155</name>
</gene>
<feature type="non-terminal residue" evidence="1">
    <location>
        <position position="1"/>
    </location>
</feature>
<protein>
    <submittedName>
        <fullName evidence="1">Uncharacterized protein</fullName>
    </submittedName>
</protein>
<organism evidence="1">
    <name type="scientific">Arion vulgaris</name>
    <dbReference type="NCBI Taxonomy" id="1028688"/>
    <lineage>
        <taxon>Eukaryota</taxon>
        <taxon>Metazoa</taxon>
        <taxon>Spiralia</taxon>
        <taxon>Lophotrochozoa</taxon>
        <taxon>Mollusca</taxon>
        <taxon>Gastropoda</taxon>
        <taxon>Heterobranchia</taxon>
        <taxon>Euthyneura</taxon>
        <taxon>Panpulmonata</taxon>
        <taxon>Eupulmonata</taxon>
        <taxon>Stylommatophora</taxon>
        <taxon>Helicina</taxon>
        <taxon>Arionoidea</taxon>
        <taxon>Arionidae</taxon>
        <taxon>Arion</taxon>
    </lineage>
</organism>
<sequence>SYLNYSPAFLTPCLDVPTTSVVHEDTDSLEMQLPVGMLTASSNQNTTTPGPPAFFSLASQRHHNWQEKLKYKRKTFSVPGLVSFGKSSKSSLA</sequence>
<feature type="non-terminal residue" evidence="1">
    <location>
        <position position="93"/>
    </location>
</feature>
<reference evidence="1" key="1">
    <citation type="submission" date="2014-12" db="EMBL/GenBank/DDBJ databases">
        <title>Insight into the proteome of Arion vulgaris.</title>
        <authorList>
            <person name="Aradska J."/>
            <person name="Bulat T."/>
            <person name="Smidak R."/>
            <person name="Sarate P."/>
            <person name="Gangsoo J."/>
            <person name="Sialana F."/>
            <person name="Bilban M."/>
            <person name="Lubec G."/>
        </authorList>
    </citation>
    <scope>NUCLEOTIDE SEQUENCE</scope>
    <source>
        <tissue evidence="1">Skin</tissue>
    </source>
</reference>
<proteinExistence type="predicted"/>
<evidence type="ECO:0000313" key="1">
    <source>
        <dbReference type="EMBL" id="CEK56239.1"/>
    </source>
</evidence>